<feature type="compositionally biased region" description="Low complexity" evidence="1">
    <location>
        <begin position="331"/>
        <end position="340"/>
    </location>
</feature>
<evidence type="ECO:0000256" key="1">
    <source>
        <dbReference type="SAM" id="MobiDB-lite"/>
    </source>
</evidence>
<protein>
    <submittedName>
        <fullName evidence="4">Zincin-like metallopeptidase domain-containing protein</fullName>
    </submittedName>
</protein>
<accession>A0ABV0A4X3</accession>
<dbReference type="InterPro" id="IPR017113">
    <property type="entry name" value="Antirestriction_ArdC"/>
</dbReference>
<dbReference type="Pfam" id="PF18818">
    <property type="entry name" value="MPTase-PolyVal"/>
    <property type="match status" value="1"/>
</dbReference>
<name>A0ABV0A4X3_9HYPH</name>
<feature type="domain" description="N-terminal" evidence="2">
    <location>
        <begin position="25"/>
        <end position="148"/>
    </location>
</feature>
<dbReference type="PIRSF" id="PIRSF037112">
    <property type="entry name" value="Antirestriction_ArdC"/>
    <property type="match status" value="1"/>
</dbReference>
<evidence type="ECO:0000313" key="4">
    <source>
        <dbReference type="EMBL" id="MEN3237940.1"/>
    </source>
</evidence>
<comment type="caution">
    <text evidence="4">The sequence shown here is derived from an EMBL/GenBank/DDBJ whole genome shotgun (WGS) entry which is preliminary data.</text>
</comment>
<feature type="region of interest" description="Disordered" evidence="1">
    <location>
        <begin position="318"/>
        <end position="346"/>
    </location>
</feature>
<dbReference type="EMBL" id="JAQYXP010000004">
    <property type="protein sequence ID" value="MEN3237940.1"/>
    <property type="molecule type" value="Genomic_DNA"/>
</dbReference>
<sequence length="346" mass="37222">MARRPSSSRKPAAARAEAAPGPRVDLYQRITDTIIAQLEAGRVPWVQPWGDLPGAAAVGMPRNAQTGRAYSGINVLLLWSAGMEAGYPSQRWLTFRQALDLGGNVRRGEKGTPVVYANRFTPDRERERASQAGEEARSIPFLKQYTVFSVAQCDGLPEDLYAPPPPPREDLIEPCFRALMQASGVTIHLGGQRAFYRPADDAIVLPPPQSFHEPINFHRTAAHELSHATGAAHRLARDLTSRFGSEGYAREELVAEISAAYLCASLGIVPTVRHADYIASWLEVLRGDPRAIVAAAGLASRSAEWLLARLPAEYGFAPETPEADGAGNGDGEAAAAAAALPEREAA</sequence>
<gene>
    <name evidence="4" type="ORF">PUR29_31215</name>
</gene>
<evidence type="ECO:0000259" key="3">
    <source>
        <dbReference type="Pfam" id="PF18818"/>
    </source>
</evidence>
<dbReference type="InterPro" id="IPR013610">
    <property type="entry name" value="ArdC_N"/>
</dbReference>
<feature type="domain" description="Polyvalent protein metallopeptidase" evidence="3">
    <location>
        <begin position="178"/>
        <end position="296"/>
    </location>
</feature>
<dbReference type="InterPro" id="IPR041459">
    <property type="entry name" value="MPTase-PolyVal"/>
</dbReference>
<dbReference type="RefSeq" id="WP_346013451.1">
    <property type="nucleotide sequence ID" value="NZ_JAQYXP010000004.1"/>
</dbReference>
<proteinExistence type="predicted"/>
<evidence type="ECO:0000313" key="5">
    <source>
        <dbReference type="Proteomes" id="UP001407347"/>
    </source>
</evidence>
<dbReference type="Proteomes" id="UP001407347">
    <property type="component" value="Unassembled WGS sequence"/>
</dbReference>
<keyword evidence="5" id="KW-1185">Reference proteome</keyword>
<organism evidence="4 5">
    <name type="scientific">Methylobacterium ajmalii</name>
    <dbReference type="NCBI Taxonomy" id="2738439"/>
    <lineage>
        <taxon>Bacteria</taxon>
        <taxon>Pseudomonadati</taxon>
        <taxon>Pseudomonadota</taxon>
        <taxon>Alphaproteobacteria</taxon>
        <taxon>Hyphomicrobiales</taxon>
        <taxon>Methylobacteriaceae</taxon>
        <taxon>Methylobacterium</taxon>
    </lineage>
</organism>
<dbReference type="Pfam" id="PF08401">
    <property type="entry name" value="ArdcN"/>
    <property type="match status" value="1"/>
</dbReference>
<reference evidence="4 5" key="1">
    <citation type="journal article" date="2023" name="PLoS ONE">
        <title>Complete genome assembly of Hawai'i environmental nontuberculous mycobacteria reveals unexpected co-isolation with methylobacteria.</title>
        <authorList>
            <person name="Hendrix J."/>
            <person name="Epperson L.E."/>
            <person name="Tong E.I."/>
            <person name="Chan Y.L."/>
            <person name="Hasan N.A."/>
            <person name="Dawrs S.N."/>
            <person name="Norton G.J."/>
            <person name="Virdi R."/>
            <person name="Crooks J.L."/>
            <person name="Chan E.D."/>
            <person name="Honda J.R."/>
            <person name="Strong M."/>
        </authorList>
    </citation>
    <scope>NUCLEOTIDE SEQUENCE [LARGE SCALE GENOMIC DNA]</scope>
    <source>
        <strain evidence="4 5">NJH_HI04-1</strain>
    </source>
</reference>
<evidence type="ECO:0000259" key="2">
    <source>
        <dbReference type="Pfam" id="PF08401"/>
    </source>
</evidence>